<dbReference type="Pfam" id="PF13946">
    <property type="entry name" value="DUF4214"/>
    <property type="match status" value="2"/>
</dbReference>
<evidence type="ECO:0000259" key="1">
    <source>
        <dbReference type="Pfam" id="PF13946"/>
    </source>
</evidence>
<evidence type="ECO:0000313" key="2">
    <source>
        <dbReference type="EMBL" id="MFI8751588.1"/>
    </source>
</evidence>
<dbReference type="Proteomes" id="UP001614338">
    <property type="component" value="Unassembled WGS sequence"/>
</dbReference>
<sequence>METTNAIQQIYIGLLGRAADQEGLQYWTDEIEAGTLTLEQLRANIVEEQQEYQDTFGGQTRAQVVSQLYANLFNRAPDDEGLQYWVNGEGASVNIDQLVLALVNGAAAADSLVLDNRTEVANYYTEELGAEGSFDAELAGAVIADVDGTRASVTQAKASVDNGDIVAETPNEGNAFTLTNAVGETVTGTSGNDTFSGVLDGTAGTLNVGDSINAAGGTDTLNLTVANGTAGLPAGAQLNSVEVLNLKNTSAITADAGEAQANTFTASGTFATSATSAANSATVTTSIDASTLSGVKQIWQENFAVGTVDKLAADQVAGFRKTTDASTVSANAGVASAAVALEGVKGAAADNIVDLTVNGGAAATSKLDTVTVSGDIAKQNNAAGSDAASLALGVEVARSAETITVNSAVKTTLTLTETGAGDAAKDVTTIDLSGSDAGVTADLTAAFLDTAATITAGDGNDDLDVDVAISADKTIDLGAGNDQITLAGVGTDAAADNKATSIALGEGSDKVTVTANLGNVAVATEEDFAKSLITITDFDGSAAADQINMTGNKVTLTNEQQTALNTALNDGGLWAGLNKAAEFADADGIINFVFEGNTYIFDSNNAAAATSDLTTGDTLIQLAGVVELNDSNFVVA</sequence>
<name>A0ABW8BY91_9GAMM</name>
<protein>
    <submittedName>
        <fullName evidence="2">DUF4214 domain-containing protein</fullName>
    </submittedName>
</protein>
<proteinExistence type="predicted"/>
<dbReference type="RefSeq" id="WP_399845983.1">
    <property type="nucleotide sequence ID" value="NZ_JBITWC010000032.1"/>
</dbReference>
<gene>
    <name evidence="2" type="ORF">ACIGG6_16495</name>
</gene>
<feature type="domain" description="DUF4214" evidence="1">
    <location>
        <begin position="7"/>
        <end position="46"/>
    </location>
</feature>
<dbReference type="Gene3D" id="1.10.3130.20">
    <property type="entry name" value="Phycobilisome linker domain"/>
    <property type="match status" value="1"/>
</dbReference>
<dbReference type="EMBL" id="JBITWC010000032">
    <property type="protein sequence ID" value="MFI8751588.1"/>
    <property type="molecule type" value="Genomic_DNA"/>
</dbReference>
<accession>A0ABW8BY91</accession>
<feature type="domain" description="DUF4214" evidence="1">
    <location>
        <begin position="50"/>
        <end position="87"/>
    </location>
</feature>
<organism evidence="2 3">
    <name type="scientific">Vreelandella lionensis</name>
    <dbReference type="NCBI Taxonomy" id="1144478"/>
    <lineage>
        <taxon>Bacteria</taxon>
        <taxon>Pseudomonadati</taxon>
        <taxon>Pseudomonadota</taxon>
        <taxon>Gammaproteobacteria</taxon>
        <taxon>Oceanospirillales</taxon>
        <taxon>Halomonadaceae</taxon>
        <taxon>Vreelandella</taxon>
    </lineage>
</organism>
<dbReference type="InterPro" id="IPR025282">
    <property type="entry name" value="DUF4214"/>
</dbReference>
<comment type="caution">
    <text evidence="2">The sequence shown here is derived from an EMBL/GenBank/DDBJ whole genome shotgun (WGS) entry which is preliminary data.</text>
</comment>
<reference evidence="2 3" key="1">
    <citation type="submission" date="2024-10" db="EMBL/GenBank/DDBJ databases">
        <title>The Natural Products Discovery Center: Release of the First 8490 Sequenced Strains for Exploring Actinobacteria Biosynthetic Diversity.</title>
        <authorList>
            <person name="Kalkreuter E."/>
            <person name="Kautsar S.A."/>
            <person name="Yang D."/>
            <person name="Bader C.D."/>
            <person name="Teijaro C.N."/>
            <person name="Fluegel L."/>
            <person name="Davis C.M."/>
            <person name="Simpson J.R."/>
            <person name="Lauterbach L."/>
            <person name="Steele A.D."/>
            <person name="Gui C."/>
            <person name="Meng S."/>
            <person name="Li G."/>
            <person name="Viehrig K."/>
            <person name="Ye F."/>
            <person name="Su P."/>
            <person name="Kiefer A.F."/>
            <person name="Nichols A."/>
            <person name="Cepeda A.J."/>
            <person name="Yan W."/>
            <person name="Fan B."/>
            <person name="Jiang Y."/>
            <person name="Adhikari A."/>
            <person name="Zheng C.-J."/>
            <person name="Schuster L."/>
            <person name="Cowan T.M."/>
            <person name="Smanski M.J."/>
            <person name="Chevrette M.G."/>
            <person name="De Carvalho L.P.S."/>
            <person name="Shen B."/>
        </authorList>
    </citation>
    <scope>NUCLEOTIDE SEQUENCE [LARGE SCALE GENOMIC DNA]</scope>
    <source>
        <strain evidence="2 3">NPDC077409</strain>
    </source>
</reference>
<keyword evidence="3" id="KW-1185">Reference proteome</keyword>
<dbReference type="InterPro" id="IPR038255">
    <property type="entry name" value="PBS_linker_sf"/>
</dbReference>
<evidence type="ECO:0000313" key="3">
    <source>
        <dbReference type="Proteomes" id="UP001614338"/>
    </source>
</evidence>